<name>A0ACC1XGV7_MELAZ</name>
<evidence type="ECO:0000313" key="1">
    <source>
        <dbReference type="EMBL" id="KAJ4710751.1"/>
    </source>
</evidence>
<proteinExistence type="predicted"/>
<comment type="caution">
    <text evidence="1">The sequence shown here is derived from an EMBL/GenBank/DDBJ whole genome shotgun (WGS) entry which is preliminary data.</text>
</comment>
<dbReference type="Proteomes" id="UP001164539">
    <property type="component" value="Chromosome 9"/>
</dbReference>
<sequence>MDLWVVAAATGAGYVAKYWRNLTSNETEPSSESFSLYSIHGQSDSRNLLQQIRDQTNPLRRLAGKQDRDYIFLAGEDLTGDTTTNNSNSQRQVESYENFNLLSLTSFPPALAENENFRLIGNGMEGKSNFSDISGHLRSKYYGNYLEPIDSIESSLGHRAQLYREYVEIEEYEYNSLPSQPTPTVRPLLLTDGRRIISRSSRDFRAENEKQLLSGKLKTDIRRRFRRFSMTRESIRSFHSQGLTNAKFLFFLGISVGITSTILINKRQVENLNELLIKNKNFVQDLQEELEMKDVLNVKEIANEDLEFVETNEHQLLSGTPYALYTEQEFDVHGERSGEEPDDQKTEKSEAMSKIEAELVAELERLELNMRTSHVELDPDFVANDIVRGDIKLNKVNGESGGSSHSDSDVSRTSSDHPDATNYAVSPQELSLRLHKVIQSRLEARIKELETALENSQKRLHSLELESMTPWRDYGEIESSSQESQTFIDEDYNDDDSWS</sequence>
<reference evidence="1 2" key="1">
    <citation type="journal article" date="2023" name="Science">
        <title>Complex scaffold remodeling in plant triterpene biosynthesis.</title>
        <authorList>
            <person name="De La Pena R."/>
            <person name="Hodgson H."/>
            <person name="Liu J.C."/>
            <person name="Stephenson M.J."/>
            <person name="Martin A.C."/>
            <person name="Owen C."/>
            <person name="Harkess A."/>
            <person name="Leebens-Mack J."/>
            <person name="Jimenez L.E."/>
            <person name="Osbourn A."/>
            <person name="Sattely E.S."/>
        </authorList>
    </citation>
    <scope>NUCLEOTIDE SEQUENCE [LARGE SCALE GENOMIC DNA]</scope>
    <source>
        <strain evidence="2">cv. JPN11</strain>
        <tissue evidence="1">Leaf</tissue>
    </source>
</reference>
<dbReference type="EMBL" id="CM051402">
    <property type="protein sequence ID" value="KAJ4710751.1"/>
    <property type="molecule type" value="Genomic_DNA"/>
</dbReference>
<evidence type="ECO:0000313" key="2">
    <source>
        <dbReference type="Proteomes" id="UP001164539"/>
    </source>
</evidence>
<gene>
    <name evidence="1" type="ORF">OWV82_016894</name>
</gene>
<organism evidence="1 2">
    <name type="scientific">Melia azedarach</name>
    <name type="common">Chinaberry tree</name>
    <dbReference type="NCBI Taxonomy" id="155640"/>
    <lineage>
        <taxon>Eukaryota</taxon>
        <taxon>Viridiplantae</taxon>
        <taxon>Streptophyta</taxon>
        <taxon>Embryophyta</taxon>
        <taxon>Tracheophyta</taxon>
        <taxon>Spermatophyta</taxon>
        <taxon>Magnoliopsida</taxon>
        <taxon>eudicotyledons</taxon>
        <taxon>Gunneridae</taxon>
        <taxon>Pentapetalae</taxon>
        <taxon>rosids</taxon>
        <taxon>malvids</taxon>
        <taxon>Sapindales</taxon>
        <taxon>Meliaceae</taxon>
        <taxon>Melia</taxon>
    </lineage>
</organism>
<keyword evidence="2" id="KW-1185">Reference proteome</keyword>
<protein>
    <submittedName>
        <fullName evidence="1">Protein POLAR LOCALIZATION DURING ASYMMETRIC DIVISION AND REDISTRIBUTION like</fullName>
    </submittedName>
</protein>
<accession>A0ACC1XGV7</accession>